<gene>
    <name evidence="1" type="ORF">CCAP1982_LOCUS14365</name>
</gene>
<organism evidence="1 2">
    <name type="scientific">Ceratitis capitata</name>
    <name type="common">Mediterranean fruit fly</name>
    <name type="synonym">Tephritis capitata</name>
    <dbReference type="NCBI Taxonomy" id="7213"/>
    <lineage>
        <taxon>Eukaryota</taxon>
        <taxon>Metazoa</taxon>
        <taxon>Ecdysozoa</taxon>
        <taxon>Arthropoda</taxon>
        <taxon>Hexapoda</taxon>
        <taxon>Insecta</taxon>
        <taxon>Pterygota</taxon>
        <taxon>Neoptera</taxon>
        <taxon>Endopterygota</taxon>
        <taxon>Diptera</taxon>
        <taxon>Brachycera</taxon>
        <taxon>Muscomorpha</taxon>
        <taxon>Tephritoidea</taxon>
        <taxon>Tephritidae</taxon>
        <taxon>Ceratitis</taxon>
        <taxon>Ceratitis</taxon>
    </lineage>
</organism>
<sequence length="171" mass="19436">MLLVHTSIYRLIAELFMSLLLQRQRSQCNTSGTYGDCRHMSVATCGSTSYSKRSVEIKLERLSGELAKGKVTPFFQVYIKVTTTPCGMRLRPAVSCTCHKGCMLRSSSLTRRLVSTEVREIEQYAVTANELRADSRLSNVFVISMLAHRLGDMFARSRHTRWQPQNNMQHA</sequence>
<dbReference type="EMBL" id="CAJHJT010000034">
    <property type="protein sequence ID" value="CAD7006030.1"/>
    <property type="molecule type" value="Genomic_DNA"/>
</dbReference>
<evidence type="ECO:0000313" key="2">
    <source>
        <dbReference type="Proteomes" id="UP000606786"/>
    </source>
</evidence>
<accession>A0A811V4V6</accession>
<protein>
    <submittedName>
        <fullName evidence="1">(Mediterranean fruit fly) hypothetical protein</fullName>
    </submittedName>
</protein>
<comment type="caution">
    <text evidence="1">The sequence shown here is derived from an EMBL/GenBank/DDBJ whole genome shotgun (WGS) entry which is preliminary data.</text>
</comment>
<name>A0A811V4V6_CERCA</name>
<dbReference type="Proteomes" id="UP000606786">
    <property type="component" value="Unassembled WGS sequence"/>
</dbReference>
<reference evidence="1" key="1">
    <citation type="submission" date="2020-11" db="EMBL/GenBank/DDBJ databases">
        <authorList>
            <person name="Whitehead M."/>
        </authorList>
    </citation>
    <scope>NUCLEOTIDE SEQUENCE</scope>
    <source>
        <strain evidence="1">EGII</strain>
    </source>
</reference>
<keyword evidence="2" id="KW-1185">Reference proteome</keyword>
<evidence type="ECO:0000313" key="1">
    <source>
        <dbReference type="EMBL" id="CAD7006030.1"/>
    </source>
</evidence>
<proteinExistence type="predicted"/>
<dbReference type="AlphaFoldDB" id="A0A811V4V6"/>